<organism evidence="3 4">
    <name type="scientific">Magallana gigas</name>
    <name type="common">Pacific oyster</name>
    <name type="synonym">Crassostrea gigas</name>
    <dbReference type="NCBI Taxonomy" id="29159"/>
    <lineage>
        <taxon>Eukaryota</taxon>
        <taxon>Metazoa</taxon>
        <taxon>Spiralia</taxon>
        <taxon>Lophotrochozoa</taxon>
        <taxon>Mollusca</taxon>
        <taxon>Bivalvia</taxon>
        <taxon>Autobranchia</taxon>
        <taxon>Pteriomorphia</taxon>
        <taxon>Ostreida</taxon>
        <taxon>Ostreoidea</taxon>
        <taxon>Ostreidae</taxon>
        <taxon>Magallana</taxon>
    </lineage>
</organism>
<accession>A0A8W8IB49</accession>
<feature type="chain" id="PRO_5036497471" evidence="2">
    <location>
        <begin position="25"/>
        <end position="231"/>
    </location>
</feature>
<dbReference type="Gene3D" id="1.20.120.20">
    <property type="entry name" value="Apolipoprotein"/>
    <property type="match status" value="1"/>
</dbReference>
<dbReference type="Proteomes" id="UP000005408">
    <property type="component" value="Unassembled WGS sequence"/>
</dbReference>
<keyword evidence="1" id="KW-0175">Coiled coil</keyword>
<evidence type="ECO:0000313" key="4">
    <source>
        <dbReference type="Proteomes" id="UP000005408"/>
    </source>
</evidence>
<evidence type="ECO:0000256" key="2">
    <source>
        <dbReference type="SAM" id="SignalP"/>
    </source>
</evidence>
<feature type="signal peptide" evidence="2">
    <location>
        <begin position="1"/>
        <end position="24"/>
    </location>
</feature>
<dbReference type="AlphaFoldDB" id="A0A8W8IB49"/>
<keyword evidence="2" id="KW-0732">Signal</keyword>
<sequence>MRSVATAVFLAFVSVVSYSGLSIAYTLETGGQIDHLNHEVELNQNRIMSMGEQYGKVISEVQEKFSKMKKQLEEALTQLSGDNRKYLTLSSDVASLKQTITEDRATASSAIKNVEEEIKDAVNSQQSAVVSLTEKLSELQRSMEELRESRPEVQPGQNVAGMIEKSPVVMDLAERIKAMEASLMVDPPLADVLKRTSASLGLLQSALLPVVRDLRTQMSQVQQLVGKAGER</sequence>
<dbReference type="EnsemblMetazoa" id="G13398.1">
    <property type="protein sequence ID" value="G13398.1:cds"/>
    <property type="gene ID" value="G13398"/>
</dbReference>
<keyword evidence="4" id="KW-1185">Reference proteome</keyword>
<evidence type="ECO:0000256" key="1">
    <source>
        <dbReference type="SAM" id="Coils"/>
    </source>
</evidence>
<reference evidence="3" key="1">
    <citation type="submission" date="2022-08" db="UniProtKB">
        <authorList>
            <consortium name="EnsemblMetazoa"/>
        </authorList>
    </citation>
    <scope>IDENTIFICATION</scope>
    <source>
        <strain evidence="3">05x7-T-G4-1.051#20</strain>
    </source>
</reference>
<feature type="coiled-coil region" evidence="1">
    <location>
        <begin position="58"/>
        <end position="149"/>
    </location>
</feature>
<name>A0A8W8IB49_MAGGI</name>
<evidence type="ECO:0000313" key="3">
    <source>
        <dbReference type="EnsemblMetazoa" id="G13398.1:cds"/>
    </source>
</evidence>
<protein>
    <submittedName>
        <fullName evidence="3">Uncharacterized protein</fullName>
    </submittedName>
</protein>
<proteinExistence type="predicted"/>